<dbReference type="PANTHER" id="PTHR43580">
    <property type="entry name" value="OXIDOREDUCTASE GLYR1-RELATED"/>
    <property type="match status" value="1"/>
</dbReference>
<dbReference type="GO" id="GO:0008442">
    <property type="term" value="F:3-hydroxyisobutyrate dehydrogenase activity"/>
    <property type="evidence" value="ECO:0007669"/>
    <property type="project" value="UniProtKB-EC"/>
</dbReference>
<name>A0A840NKZ7_9PSEU</name>
<dbReference type="InterPro" id="IPR006115">
    <property type="entry name" value="6PGDH_NADP-bd"/>
</dbReference>
<keyword evidence="3" id="KW-0520">NAD</keyword>
<dbReference type="AlphaFoldDB" id="A0A840NKZ7"/>
<dbReference type="PANTHER" id="PTHR43580:SF2">
    <property type="entry name" value="CYTOKINE-LIKE NUCLEAR FACTOR N-PAC"/>
    <property type="match status" value="1"/>
</dbReference>
<dbReference type="InterPro" id="IPR036291">
    <property type="entry name" value="NAD(P)-bd_dom_sf"/>
</dbReference>
<dbReference type="GO" id="GO:0050661">
    <property type="term" value="F:NADP binding"/>
    <property type="evidence" value="ECO:0007669"/>
    <property type="project" value="InterPro"/>
</dbReference>
<dbReference type="Gene3D" id="1.10.1040.10">
    <property type="entry name" value="N-(1-d-carboxylethyl)-l-norvaline Dehydrogenase, domain 2"/>
    <property type="match status" value="1"/>
</dbReference>
<feature type="domain" description="6-phosphogluconate dehydrogenase NADP-binding" evidence="5">
    <location>
        <begin position="2"/>
        <end position="154"/>
    </location>
</feature>
<comment type="similarity">
    <text evidence="1">Belongs to the HIBADH-related family.</text>
</comment>
<evidence type="ECO:0000256" key="4">
    <source>
        <dbReference type="PIRSR" id="PIRSR000103-1"/>
    </source>
</evidence>
<dbReference type="SUPFAM" id="SSF51735">
    <property type="entry name" value="NAD(P)-binding Rossmann-fold domains"/>
    <property type="match status" value="1"/>
</dbReference>
<dbReference type="EC" id="1.1.1.31" evidence="7"/>
<evidence type="ECO:0000259" key="6">
    <source>
        <dbReference type="Pfam" id="PF14833"/>
    </source>
</evidence>
<proteinExistence type="inferred from homology"/>
<reference evidence="7 8" key="1">
    <citation type="submission" date="2020-08" db="EMBL/GenBank/DDBJ databases">
        <title>Sequencing the genomes of 1000 actinobacteria strains.</title>
        <authorList>
            <person name="Klenk H.-P."/>
        </authorList>
    </citation>
    <scope>NUCLEOTIDE SEQUENCE [LARGE SCALE GENOMIC DNA]</scope>
    <source>
        <strain evidence="7 8">DSM 45582</strain>
    </source>
</reference>
<dbReference type="InterPro" id="IPR051265">
    <property type="entry name" value="HIBADH-related_NP60_sf"/>
</dbReference>
<gene>
    <name evidence="7" type="ORF">BJ969_003783</name>
</gene>
<evidence type="ECO:0000313" key="8">
    <source>
        <dbReference type="Proteomes" id="UP000580474"/>
    </source>
</evidence>
<feature type="active site" evidence="4">
    <location>
        <position position="166"/>
    </location>
</feature>
<comment type="caution">
    <text evidence="7">The sequence shown here is derived from an EMBL/GenBank/DDBJ whole genome shotgun (WGS) entry which is preliminary data.</text>
</comment>
<dbReference type="GO" id="GO:0051287">
    <property type="term" value="F:NAD binding"/>
    <property type="evidence" value="ECO:0007669"/>
    <property type="project" value="InterPro"/>
</dbReference>
<keyword evidence="8" id="KW-1185">Reference proteome</keyword>
<evidence type="ECO:0000256" key="3">
    <source>
        <dbReference type="ARBA" id="ARBA00023027"/>
    </source>
</evidence>
<organism evidence="7 8">
    <name type="scientific">Saccharopolyspora gloriosae</name>
    <dbReference type="NCBI Taxonomy" id="455344"/>
    <lineage>
        <taxon>Bacteria</taxon>
        <taxon>Bacillati</taxon>
        <taxon>Actinomycetota</taxon>
        <taxon>Actinomycetes</taxon>
        <taxon>Pseudonocardiales</taxon>
        <taxon>Pseudonocardiaceae</taxon>
        <taxon>Saccharopolyspora</taxon>
    </lineage>
</organism>
<protein>
    <submittedName>
        <fullName evidence="7">3-hydroxyisobutyrate dehydrogenase</fullName>
        <ecNumber evidence="7">1.1.1.31</ecNumber>
    </submittedName>
</protein>
<dbReference type="Pfam" id="PF14833">
    <property type="entry name" value="NAD_binding_11"/>
    <property type="match status" value="1"/>
</dbReference>
<dbReference type="InterPro" id="IPR015815">
    <property type="entry name" value="HIBADH-related"/>
</dbReference>
<dbReference type="EMBL" id="JACHIV010000001">
    <property type="protein sequence ID" value="MBB5070695.1"/>
    <property type="molecule type" value="Genomic_DNA"/>
</dbReference>
<dbReference type="SUPFAM" id="SSF48179">
    <property type="entry name" value="6-phosphogluconate dehydrogenase C-terminal domain-like"/>
    <property type="match status" value="1"/>
</dbReference>
<evidence type="ECO:0000256" key="1">
    <source>
        <dbReference type="ARBA" id="ARBA00009080"/>
    </source>
</evidence>
<evidence type="ECO:0000313" key="7">
    <source>
        <dbReference type="EMBL" id="MBB5070695.1"/>
    </source>
</evidence>
<dbReference type="InterPro" id="IPR029154">
    <property type="entry name" value="HIBADH-like_NADP-bd"/>
</dbReference>
<dbReference type="PIRSF" id="PIRSF000103">
    <property type="entry name" value="HIBADH"/>
    <property type="match status" value="1"/>
</dbReference>
<evidence type="ECO:0000256" key="2">
    <source>
        <dbReference type="ARBA" id="ARBA00023002"/>
    </source>
</evidence>
<dbReference type="Proteomes" id="UP000580474">
    <property type="component" value="Unassembled WGS sequence"/>
</dbReference>
<accession>A0A840NKZ7</accession>
<dbReference type="Pfam" id="PF03446">
    <property type="entry name" value="NAD_binding_2"/>
    <property type="match status" value="1"/>
</dbReference>
<dbReference type="InterPro" id="IPR008927">
    <property type="entry name" value="6-PGluconate_DH-like_C_sf"/>
</dbReference>
<sequence>MAFLGTGTMGAPMARNLLARGFAVRAWNRTRSRAEELAADGATIADSPADAARGADVLVTMLLDAESTAAAGRAAAPELPAGAPWLQMATIGLAGITEIAEIAGELTLVDAPVLGTRGPAVQGTLTVLAAGPEQIRDQAAEVFDAVGARTLWLGSDAAHGDGTRLKLAANNWVLSLTNAVGESIALAETLGVRPQLFLDAISGGAVDSPYAHIKGGAIVSGDYTPSFTVSGAHKDASLIAEAAGELRLDVAEAVRERFRRAAEAGHANEDMAAAYFASFAGESG</sequence>
<dbReference type="Gene3D" id="3.40.50.720">
    <property type="entry name" value="NAD(P)-binding Rossmann-like Domain"/>
    <property type="match status" value="1"/>
</dbReference>
<evidence type="ECO:0000259" key="5">
    <source>
        <dbReference type="Pfam" id="PF03446"/>
    </source>
</evidence>
<feature type="domain" description="3-hydroxyisobutyrate dehydrogenase-like NAD-binding" evidence="6">
    <location>
        <begin position="160"/>
        <end position="275"/>
    </location>
</feature>
<dbReference type="InterPro" id="IPR013328">
    <property type="entry name" value="6PGD_dom2"/>
</dbReference>
<keyword evidence="2 7" id="KW-0560">Oxidoreductase</keyword>